<dbReference type="Proteomes" id="UP000636479">
    <property type="component" value="Unassembled WGS sequence"/>
</dbReference>
<dbReference type="RefSeq" id="XP_037223093.1">
    <property type="nucleotide sequence ID" value="XM_037360208.1"/>
</dbReference>
<sequence length="113" mass="12992">MREGSLGVAIVARQVVVFQATRSHKTRERFLDVSTFRPFGSDRVFLATNSPKARIKTSDILTIFPPTDVDRTQTLLPGSMLQLPEEAVTEFYLLSARQQDRYEKLWNAWAKEF</sequence>
<comment type="caution">
    <text evidence="1">The sequence shown here is derived from an EMBL/GenBank/DDBJ whole genome shotgun (WGS) entry which is preliminary data.</text>
</comment>
<keyword evidence="2" id="KW-1185">Reference proteome</keyword>
<name>A0A8H6T0W2_9AGAR</name>
<protein>
    <submittedName>
        <fullName evidence="1">Capping protein</fullName>
    </submittedName>
</protein>
<dbReference type="AlphaFoldDB" id="A0A8H6T0W2"/>
<dbReference type="OrthoDB" id="3212455at2759"/>
<proteinExistence type="predicted"/>
<evidence type="ECO:0000313" key="2">
    <source>
        <dbReference type="Proteomes" id="UP000636479"/>
    </source>
</evidence>
<dbReference type="EMBL" id="JACAZF010000003">
    <property type="protein sequence ID" value="KAF7309643.1"/>
    <property type="molecule type" value="Genomic_DNA"/>
</dbReference>
<reference evidence="1" key="1">
    <citation type="submission" date="2020-05" db="EMBL/GenBank/DDBJ databases">
        <title>Mycena genomes resolve the evolution of fungal bioluminescence.</title>
        <authorList>
            <person name="Tsai I.J."/>
        </authorList>
    </citation>
    <scope>NUCLEOTIDE SEQUENCE</scope>
    <source>
        <strain evidence="1">171206Taipei</strain>
    </source>
</reference>
<gene>
    <name evidence="1" type="ORF">MIND_00335400</name>
</gene>
<dbReference type="GeneID" id="59342724"/>
<evidence type="ECO:0000313" key="1">
    <source>
        <dbReference type="EMBL" id="KAF7309643.1"/>
    </source>
</evidence>
<accession>A0A8H6T0W2</accession>
<organism evidence="1 2">
    <name type="scientific">Mycena indigotica</name>
    <dbReference type="NCBI Taxonomy" id="2126181"/>
    <lineage>
        <taxon>Eukaryota</taxon>
        <taxon>Fungi</taxon>
        <taxon>Dikarya</taxon>
        <taxon>Basidiomycota</taxon>
        <taxon>Agaricomycotina</taxon>
        <taxon>Agaricomycetes</taxon>
        <taxon>Agaricomycetidae</taxon>
        <taxon>Agaricales</taxon>
        <taxon>Marasmiineae</taxon>
        <taxon>Mycenaceae</taxon>
        <taxon>Mycena</taxon>
    </lineage>
</organism>